<dbReference type="Pfam" id="PF01909">
    <property type="entry name" value="NTP_transf_2"/>
    <property type="match status" value="1"/>
</dbReference>
<comment type="caution">
    <text evidence="11">The sequence shown here is derived from an EMBL/GenBank/DDBJ whole genome shotgun (WGS) entry which is preliminary data.</text>
</comment>
<comment type="cofactor">
    <cofactor evidence="1">
        <name>Mg(2+)</name>
        <dbReference type="ChEBI" id="CHEBI:18420"/>
    </cofactor>
</comment>
<dbReference type="Proteomes" id="UP001204000">
    <property type="component" value="Unassembled WGS sequence"/>
</dbReference>
<comment type="similarity">
    <text evidence="9">Belongs to the MntA antitoxin family.</text>
</comment>
<reference evidence="11" key="1">
    <citation type="submission" date="2022-05" db="EMBL/GenBank/DDBJ databases">
        <title>Corynebacterium sp. TA-R-1 sp. nov., isolated from human feces.</title>
        <authorList>
            <person name="Shamsuzzaman M."/>
            <person name="Dahal R.H."/>
        </authorList>
    </citation>
    <scope>NUCLEOTIDE SEQUENCE</scope>
    <source>
        <strain evidence="11">TA-R-1</strain>
    </source>
</reference>
<keyword evidence="12" id="KW-1185">Reference proteome</keyword>
<keyword evidence="4" id="KW-0548">Nucleotidyltransferase</keyword>
<sequence>MSSVVQSHASRRLRDVLGEYRERLQQLFDLYGAENPRLCGSVARGTATDASDIDILVDMDPADGNVLMRASGLAEEVRGLLAGVTVDIFPEQLLSREVSASVRLDAEAL</sequence>
<dbReference type="InterPro" id="IPR043519">
    <property type="entry name" value="NT_sf"/>
</dbReference>
<name>A0ABT1G5M8_9CORY</name>
<dbReference type="RefSeq" id="WP_253578096.1">
    <property type="nucleotide sequence ID" value="NZ_JAMFTQ010000008.1"/>
</dbReference>
<evidence type="ECO:0000313" key="12">
    <source>
        <dbReference type="Proteomes" id="UP001204000"/>
    </source>
</evidence>
<evidence type="ECO:0000256" key="9">
    <source>
        <dbReference type="ARBA" id="ARBA00038276"/>
    </source>
</evidence>
<feature type="domain" description="Polymerase nucleotidyl transferase" evidence="10">
    <location>
        <begin position="21"/>
        <end position="96"/>
    </location>
</feature>
<evidence type="ECO:0000256" key="6">
    <source>
        <dbReference type="ARBA" id="ARBA00022741"/>
    </source>
</evidence>
<proteinExistence type="inferred from homology"/>
<dbReference type="PANTHER" id="PTHR33571">
    <property type="entry name" value="SSL8005 PROTEIN"/>
    <property type="match status" value="1"/>
</dbReference>
<dbReference type="EMBL" id="JAMFTQ010000008">
    <property type="protein sequence ID" value="MCP1388022.1"/>
    <property type="molecule type" value="Genomic_DNA"/>
</dbReference>
<gene>
    <name evidence="11" type="ORF">M5J20_07435</name>
</gene>
<protein>
    <submittedName>
        <fullName evidence="11">Nucleotidyltransferase domain-containing protein</fullName>
    </submittedName>
</protein>
<evidence type="ECO:0000313" key="11">
    <source>
        <dbReference type="EMBL" id="MCP1388022.1"/>
    </source>
</evidence>
<evidence type="ECO:0000256" key="7">
    <source>
        <dbReference type="ARBA" id="ARBA00022840"/>
    </source>
</evidence>
<keyword evidence="8" id="KW-0460">Magnesium</keyword>
<accession>A0ABT1G5M8</accession>
<evidence type="ECO:0000256" key="3">
    <source>
        <dbReference type="ARBA" id="ARBA00022679"/>
    </source>
</evidence>
<dbReference type="Gene3D" id="3.30.460.10">
    <property type="entry name" value="Beta Polymerase, domain 2"/>
    <property type="match status" value="1"/>
</dbReference>
<dbReference type="CDD" id="cd05403">
    <property type="entry name" value="NT_KNTase_like"/>
    <property type="match status" value="1"/>
</dbReference>
<evidence type="ECO:0000259" key="10">
    <source>
        <dbReference type="Pfam" id="PF01909"/>
    </source>
</evidence>
<dbReference type="PANTHER" id="PTHR33571:SF12">
    <property type="entry name" value="BSL3053 PROTEIN"/>
    <property type="match status" value="1"/>
</dbReference>
<keyword evidence="2" id="KW-1277">Toxin-antitoxin system</keyword>
<evidence type="ECO:0000256" key="1">
    <source>
        <dbReference type="ARBA" id="ARBA00001946"/>
    </source>
</evidence>
<keyword evidence="7" id="KW-0067">ATP-binding</keyword>
<evidence type="ECO:0000256" key="4">
    <source>
        <dbReference type="ARBA" id="ARBA00022695"/>
    </source>
</evidence>
<evidence type="ECO:0000256" key="2">
    <source>
        <dbReference type="ARBA" id="ARBA00022649"/>
    </source>
</evidence>
<organism evidence="11 12">
    <name type="scientific">Corynebacterium stercoris</name>
    <dbReference type="NCBI Taxonomy" id="2943490"/>
    <lineage>
        <taxon>Bacteria</taxon>
        <taxon>Bacillati</taxon>
        <taxon>Actinomycetota</taxon>
        <taxon>Actinomycetes</taxon>
        <taxon>Mycobacteriales</taxon>
        <taxon>Corynebacteriaceae</taxon>
        <taxon>Corynebacterium</taxon>
    </lineage>
</organism>
<keyword evidence="5" id="KW-0479">Metal-binding</keyword>
<evidence type="ECO:0000256" key="8">
    <source>
        <dbReference type="ARBA" id="ARBA00022842"/>
    </source>
</evidence>
<dbReference type="SUPFAM" id="SSF81301">
    <property type="entry name" value="Nucleotidyltransferase"/>
    <property type="match status" value="1"/>
</dbReference>
<dbReference type="InterPro" id="IPR002934">
    <property type="entry name" value="Polymerase_NTP_transf_dom"/>
</dbReference>
<evidence type="ECO:0000256" key="5">
    <source>
        <dbReference type="ARBA" id="ARBA00022723"/>
    </source>
</evidence>
<dbReference type="InterPro" id="IPR052038">
    <property type="entry name" value="Type-VII_TA_antitoxin"/>
</dbReference>
<keyword evidence="6" id="KW-0547">Nucleotide-binding</keyword>
<keyword evidence="3" id="KW-0808">Transferase</keyword>